<dbReference type="AlphaFoldDB" id="A0A0G0LYY9"/>
<evidence type="ECO:0000313" key="2">
    <source>
        <dbReference type="Proteomes" id="UP000034207"/>
    </source>
</evidence>
<dbReference type="Proteomes" id="UP000034207">
    <property type="component" value="Unassembled WGS sequence"/>
</dbReference>
<accession>A0A0G0LYY9</accession>
<reference evidence="1 2" key="1">
    <citation type="journal article" date="2015" name="Nature">
        <title>rRNA introns, odd ribosomes, and small enigmatic genomes across a large radiation of phyla.</title>
        <authorList>
            <person name="Brown C.T."/>
            <person name="Hug L.A."/>
            <person name="Thomas B.C."/>
            <person name="Sharon I."/>
            <person name="Castelle C.J."/>
            <person name="Singh A."/>
            <person name="Wilkins M.J."/>
            <person name="Williams K.H."/>
            <person name="Banfield J.F."/>
        </authorList>
    </citation>
    <scope>NUCLEOTIDE SEQUENCE [LARGE SCALE GENOMIC DNA]</scope>
</reference>
<sequence length="285" mass="33309">MTLREFFEKMIEAMLAFVYLQLGWDIERSVGIELDVMKEITEKLGKKLDTTQFFRTDPNNFAMKTVPLFMYTLKLDGQPITEEKIKNELLNMALSGISANSDNSFIDDVGTFFNSIKEIKERRTQERQEGLAQKVDKTSLKIDEFIKTRLDVGEYRNHYPYAEWHMLSSLIIHIDEKKFSKILARDMEKIAGRILDGKPSGLLSDEEKAFKDWYAVSGFRLTFEMDRLTKNKSLSDIERNVQIKKLAEELDNIDDKVKKQLALQFGESDPERIEKLYQIMQQAYE</sequence>
<gene>
    <name evidence="1" type="ORF">UT18_C0024G0014</name>
</gene>
<name>A0A0G0LYY9_UNCC2</name>
<protein>
    <submittedName>
        <fullName evidence="1">Uncharacterized protein</fullName>
    </submittedName>
</protein>
<proteinExistence type="predicted"/>
<comment type="caution">
    <text evidence="1">The sequence shown here is derived from an EMBL/GenBank/DDBJ whole genome shotgun (WGS) entry which is preliminary data.</text>
</comment>
<dbReference type="EMBL" id="LBVV01000024">
    <property type="protein sequence ID" value="KKQ93225.1"/>
    <property type="molecule type" value="Genomic_DNA"/>
</dbReference>
<dbReference type="STRING" id="1618345.UT18_C0024G0014"/>
<evidence type="ECO:0000313" key="1">
    <source>
        <dbReference type="EMBL" id="KKQ93225.1"/>
    </source>
</evidence>
<organism evidence="1 2">
    <name type="scientific">candidate division CPR2 bacterium GW2011_GWC2_39_10</name>
    <dbReference type="NCBI Taxonomy" id="1618345"/>
    <lineage>
        <taxon>Bacteria</taxon>
        <taxon>Bacteria division CPR2</taxon>
    </lineage>
</organism>